<evidence type="ECO:0000313" key="3">
    <source>
        <dbReference type="EMBL" id="UYQ91930.1"/>
    </source>
</evidence>
<dbReference type="InterPro" id="IPR016130">
    <property type="entry name" value="Tyr_Pase_AS"/>
</dbReference>
<reference evidence="3" key="1">
    <citation type="submission" date="2022-10" db="EMBL/GenBank/DDBJ databases">
        <title>Chitinophaga sp. nov., isolated from soil.</title>
        <authorList>
            <person name="Jeon C.O."/>
        </authorList>
    </citation>
    <scope>NUCLEOTIDE SEQUENCE</scope>
    <source>
        <strain evidence="3">R8</strain>
    </source>
</reference>
<dbReference type="SUPFAM" id="SSF52799">
    <property type="entry name" value="(Phosphotyrosine protein) phosphatases II"/>
    <property type="match status" value="1"/>
</dbReference>
<dbReference type="Proteomes" id="UP001162741">
    <property type="component" value="Chromosome"/>
</dbReference>
<keyword evidence="2" id="KW-0732">Signal</keyword>
<dbReference type="PROSITE" id="PS00383">
    <property type="entry name" value="TYR_PHOSPHATASE_1"/>
    <property type="match status" value="1"/>
</dbReference>
<feature type="chain" id="PRO_5046054544" evidence="2">
    <location>
        <begin position="19"/>
        <end position="268"/>
    </location>
</feature>
<evidence type="ECO:0000256" key="2">
    <source>
        <dbReference type="SAM" id="SignalP"/>
    </source>
</evidence>
<dbReference type="Gene3D" id="3.90.190.10">
    <property type="entry name" value="Protein tyrosine phosphatase superfamily"/>
    <property type="match status" value="1"/>
</dbReference>
<evidence type="ECO:0000313" key="4">
    <source>
        <dbReference type="Proteomes" id="UP001162741"/>
    </source>
</evidence>
<comment type="similarity">
    <text evidence="1">Belongs to the protein-tyrosine phosphatase family.</text>
</comment>
<organism evidence="3 4">
    <name type="scientific">Chitinophaga horti</name>
    <dbReference type="NCBI Taxonomy" id="2920382"/>
    <lineage>
        <taxon>Bacteria</taxon>
        <taxon>Pseudomonadati</taxon>
        <taxon>Bacteroidota</taxon>
        <taxon>Chitinophagia</taxon>
        <taxon>Chitinophagales</taxon>
        <taxon>Chitinophagaceae</taxon>
        <taxon>Chitinophaga</taxon>
    </lineage>
</organism>
<keyword evidence="4" id="KW-1185">Reference proteome</keyword>
<name>A0ABY6IXA9_9BACT</name>
<protein>
    <submittedName>
        <fullName evidence="3">Tyrosine-protein phosphatase</fullName>
    </submittedName>
</protein>
<dbReference type="PANTHER" id="PTHR31126:SF1">
    <property type="entry name" value="TYROSINE SPECIFIC PROTEIN PHOSPHATASES DOMAIN-CONTAINING PROTEIN"/>
    <property type="match status" value="1"/>
</dbReference>
<gene>
    <name evidence="3" type="ORF">MKQ68_17740</name>
</gene>
<dbReference type="PANTHER" id="PTHR31126">
    <property type="entry name" value="TYROSINE-PROTEIN PHOSPHATASE"/>
    <property type="match status" value="1"/>
</dbReference>
<feature type="signal peptide" evidence="2">
    <location>
        <begin position="1"/>
        <end position="18"/>
    </location>
</feature>
<sequence>MKKMILLALTAMPFVAVAQIADSAKRAVKLQGAINFRDVGGYRTANGKTVKWGKVFRSADVSRLTDSDLQVMAARHINTIIDLRETKEAAKAPDRLLPYTDYTLSASSEEVGDFMAAMRNLERGDSLMTTFYSKIDHFETKYKAMFQKLLVLPDTSALMFHCTAGKDRTGVGTALFLNALGVPYATIEKDYLATDYYRAGANDQAIAMVKQMGIKEQVMKDMMGVRPEYLQATFNAIRKQYGTMDVFYKQVLGLGSAELKQLKAKYTL</sequence>
<dbReference type="InterPro" id="IPR029021">
    <property type="entry name" value="Prot-tyrosine_phosphatase-like"/>
</dbReference>
<proteinExistence type="inferred from homology"/>
<dbReference type="EMBL" id="CP107006">
    <property type="protein sequence ID" value="UYQ91930.1"/>
    <property type="molecule type" value="Genomic_DNA"/>
</dbReference>
<accession>A0ABY6IXA9</accession>
<dbReference type="Pfam" id="PF13350">
    <property type="entry name" value="Y_phosphatase3"/>
    <property type="match status" value="1"/>
</dbReference>
<dbReference type="InterPro" id="IPR026893">
    <property type="entry name" value="Tyr/Ser_Pase_IphP-type"/>
</dbReference>
<evidence type="ECO:0000256" key="1">
    <source>
        <dbReference type="ARBA" id="ARBA00009580"/>
    </source>
</evidence>
<dbReference type="RefSeq" id="WP_244842028.1">
    <property type="nucleotide sequence ID" value="NZ_CP107006.1"/>
</dbReference>